<dbReference type="EMBL" id="QKZT01000017">
    <property type="protein sequence ID" value="PZX48897.1"/>
    <property type="molecule type" value="Genomic_DNA"/>
</dbReference>
<dbReference type="Gene3D" id="1.10.606.20">
    <property type="match status" value="1"/>
</dbReference>
<dbReference type="SUPFAM" id="SSF48317">
    <property type="entry name" value="Acid phosphatase/Vanadium-dependent haloperoxidase"/>
    <property type="match status" value="1"/>
</dbReference>
<dbReference type="Proteomes" id="UP000248882">
    <property type="component" value="Unassembled WGS sequence"/>
</dbReference>
<accession>A0A2W7QYY6</accession>
<evidence type="ECO:0000313" key="3">
    <source>
        <dbReference type="Proteomes" id="UP000248882"/>
    </source>
</evidence>
<dbReference type="PANTHER" id="PTHR34599">
    <property type="entry name" value="PEROXIDASE-RELATED"/>
    <property type="match status" value="1"/>
</dbReference>
<name>A0A2W7QYY6_9BACT</name>
<dbReference type="InterPro" id="IPR000326">
    <property type="entry name" value="PAP2/HPO"/>
</dbReference>
<protein>
    <submittedName>
        <fullName evidence="2">PAP2 superfamily protein</fullName>
    </submittedName>
</protein>
<dbReference type="InterPro" id="IPR052559">
    <property type="entry name" value="V-haloperoxidase"/>
</dbReference>
<dbReference type="Pfam" id="PF01569">
    <property type="entry name" value="PAP2"/>
    <property type="match status" value="1"/>
</dbReference>
<feature type="domain" description="Phosphatidic acid phosphatase type 2/haloperoxidase" evidence="1">
    <location>
        <begin position="326"/>
        <end position="448"/>
    </location>
</feature>
<sequence length="469" mass="52429">MKTFDCKLFFNLNHKKMKNFKSKSDVDLQKLKLKSLIVIMPFFLLGFLLSCERKDHAIPVKPHSSPEMVLKWNYQIQKAYTFQGAGSGFSPPLIARLFAMYHAGMHDALNAIDPRFETYAYFETDPNANPDAAVAQVVYDLFQEIGGTLKPIYSDSFDSLLQASLGSIPDGEAKEKGIELGKNVAQAIKDKRALDAQFIQLAGYPGTPSSGTASGIYQYIPPLNYALAGFHLQSTWVINSSDQFRQEPPYPTNSPEYLADYNEVKDYGEKNSTLRSAEQKAFGIFWAENTSRGWNGIARDVMSRVPEKLLDNWETARLLALVHIGIADAYIAVFESKIHFNYWRPVSAIRQGDFDDNLNTVGNPAWESTLATPPIGEYPSAHAMTGAAAGQILIRYLKNKKIPITIDSGYWPGTRSFPDIPSAIRENSLSRIYIGYHFRKAVDIGEASGYKVGDFVFENGLLPKKKKSK</sequence>
<dbReference type="AlphaFoldDB" id="A0A2W7QYY6"/>
<dbReference type="InterPro" id="IPR036938">
    <property type="entry name" value="PAP2/HPO_sf"/>
</dbReference>
<gene>
    <name evidence="2" type="ORF">LV85_03387</name>
</gene>
<dbReference type="CDD" id="cd03398">
    <property type="entry name" value="PAP2_haloperoxidase"/>
    <property type="match status" value="1"/>
</dbReference>
<evidence type="ECO:0000259" key="1">
    <source>
        <dbReference type="Pfam" id="PF01569"/>
    </source>
</evidence>
<evidence type="ECO:0000313" key="2">
    <source>
        <dbReference type="EMBL" id="PZX48897.1"/>
    </source>
</evidence>
<comment type="caution">
    <text evidence="2">The sequence shown here is derived from an EMBL/GenBank/DDBJ whole genome shotgun (WGS) entry which is preliminary data.</text>
</comment>
<organism evidence="2 3">
    <name type="scientific">Algoriphagus chordae</name>
    <dbReference type="NCBI Taxonomy" id="237019"/>
    <lineage>
        <taxon>Bacteria</taxon>
        <taxon>Pseudomonadati</taxon>
        <taxon>Bacteroidota</taxon>
        <taxon>Cytophagia</taxon>
        <taxon>Cytophagales</taxon>
        <taxon>Cyclobacteriaceae</taxon>
        <taxon>Algoriphagus</taxon>
    </lineage>
</organism>
<keyword evidence="3" id="KW-1185">Reference proteome</keyword>
<reference evidence="2 3" key="1">
    <citation type="submission" date="2018-06" db="EMBL/GenBank/DDBJ databases">
        <title>Genomic Encyclopedia of Archaeal and Bacterial Type Strains, Phase II (KMG-II): from individual species to whole genera.</title>
        <authorList>
            <person name="Goeker M."/>
        </authorList>
    </citation>
    <scope>NUCLEOTIDE SEQUENCE [LARGE SCALE GENOMIC DNA]</scope>
    <source>
        <strain evidence="2 3">DSM 19830</strain>
    </source>
</reference>
<proteinExistence type="predicted"/>
<dbReference type="PANTHER" id="PTHR34599:SF1">
    <property type="entry name" value="PHOSPHATIDIC ACID PHOSPHATASE TYPE 2_HALOPEROXIDASE DOMAIN-CONTAINING PROTEIN"/>
    <property type="match status" value="1"/>
</dbReference>